<keyword evidence="3" id="KW-1185">Reference proteome</keyword>
<gene>
    <name evidence="2" type="ORF">SLEP1_g4669</name>
</gene>
<accession>A0AAV5HZ73</accession>
<feature type="compositionally biased region" description="Gly residues" evidence="1">
    <location>
        <begin position="80"/>
        <end position="89"/>
    </location>
</feature>
<feature type="compositionally biased region" description="Basic and acidic residues" evidence="1">
    <location>
        <begin position="61"/>
        <end position="74"/>
    </location>
</feature>
<proteinExistence type="predicted"/>
<comment type="caution">
    <text evidence="2">The sequence shown here is derived from an EMBL/GenBank/DDBJ whole genome shotgun (WGS) entry which is preliminary data.</text>
</comment>
<feature type="compositionally biased region" description="Basic and acidic residues" evidence="1">
    <location>
        <begin position="18"/>
        <end position="30"/>
    </location>
</feature>
<evidence type="ECO:0000256" key="1">
    <source>
        <dbReference type="SAM" id="MobiDB-lite"/>
    </source>
</evidence>
<reference evidence="2 3" key="1">
    <citation type="journal article" date="2021" name="Commun. Biol.">
        <title>The genome of Shorea leprosula (Dipterocarpaceae) highlights the ecological relevance of drought in aseasonal tropical rainforests.</title>
        <authorList>
            <person name="Ng K.K.S."/>
            <person name="Kobayashi M.J."/>
            <person name="Fawcett J.A."/>
            <person name="Hatakeyama M."/>
            <person name="Paape T."/>
            <person name="Ng C.H."/>
            <person name="Ang C.C."/>
            <person name="Tnah L.H."/>
            <person name="Lee C.T."/>
            <person name="Nishiyama T."/>
            <person name="Sese J."/>
            <person name="O'Brien M.J."/>
            <person name="Copetti D."/>
            <person name="Mohd Noor M.I."/>
            <person name="Ong R.C."/>
            <person name="Putra M."/>
            <person name="Sireger I.Z."/>
            <person name="Indrioko S."/>
            <person name="Kosugi Y."/>
            <person name="Izuno A."/>
            <person name="Isagi Y."/>
            <person name="Lee S.L."/>
            <person name="Shimizu K.K."/>
        </authorList>
    </citation>
    <scope>NUCLEOTIDE SEQUENCE [LARGE SCALE GENOMIC DNA]</scope>
    <source>
        <strain evidence="2">214</strain>
    </source>
</reference>
<evidence type="ECO:0000313" key="3">
    <source>
        <dbReference type="Proteomes" id="UP001054252"/>
    </source>
</evidence>
<dbReference type="AlphaFoldDB" id="A0AAV5HZ73"/>
<name>A0AAV5HZ73_9ROSI</name>
<protein>
    <submittedName>
        <fullName evidence="2">Uncharacterized protein</fullName>
    </submittedName>
</protein>
<dbReference type="EMBL" id="BPVZ01000004">
    <property type="protein sequence ID" value="GKU90711.1"/>
    <property type="molecule type" value="Genomic_DNA"/>
</dbReference>
<dbReference type="Proteomes" id="UP001054252">
    <property type="component" value="Unassembled WGS sequence"/>
</dbReference>
<organism evidence="2 3">
    <name type="scientific">Rubroshorea leprosula</name>
    <dbReference type="NCBI Taxonomy" id="152421"/>
    <lineage>
        <taxon>Eukaryota</taxon>
        <taxon>Viridiplantae</taxon>
        <taxon>Streptophyta</taxon>
        <taxon>Embryophyta</taxon>
        <taxon>Tracheophyta</taxon>
        <taxon>Spermatophyta</taxon>
        <taxon>Magnoliopsida</taxon>
        <taxon>eudicotyledons</taxon>
        <taxon>Gunneridae</taxon>
        <taxon>Pentapetalae</taxon>
        <taxon>rosids</taxon>
        <taxon>malvids</taxon>
        <taxon>Malvales</taxon>
        <taxon>Dipterocarpaceae</taxon>
        <taxon>Rubroshorea</taxon>
    </lineage>
</organism>
<evidence type="ECO:0000313" key="2">
    <source>
        <dbReference type="EMBL" id="GKU90711.1"/>
    </source>
</evidence>
<sequence length="98" mass="9953">MGDEGGGEVSANPGRGDSVIREEMEGEQTKSEPQVEGGDASCEVRMTKSGRGEAVTMNGKGDGKAGGEAKEGNVQERPGFGVGEDGYGGIKEKSDCGV</sequence>
<feature type="region of interest" description="Disordered" evidence="1">
    <location>
        <begin position="1"/>
        <end position="98"/>
    </location>
</feature>